<dbReference type="GO" id="GO:0016705">
    <property type="term" value="F:oxidoreductase activity, acting on paired donors, with incorporation or reduction of molecular oxygen"/>
    <property type="evidence" value="ECO:0007669"/>
    <property type="project" value="UniProtKB-ARBA"/>
</dbReference>
<dbReference type="CDD" id="cd03477">
    <property type="entry name" value="Rieske_YhfW_C"/>
    <property type="match status" value="1"/>
</dbReference>
<dbReference type="AlphaFoldDB" id="A0A1G5FAK2"/>
<dbReference type="SUPFAM" id="SSF51905">
    <property type="entry name" value="FAD/NAD(P)-binding domain"/>
    <property type="match status" value="1"/>
</dbReference>
<keyword evidence="5" id="KW-1015">Disulfide bond</keyword>
<sequence length="508" mass="56974">MDNHINSIKIPQSPEPYWRASVKTQSFEPLTQDITTDVAIVGGGITGIISAYLLLQEGFKVTLIDASNILNGTTAHTTAKITAQHDLIYAELINHIGKEKAKLYYTANTNAIKFYANIIKNNNIDCDYDKQDSFVYTSSDKYINKIDQEVKAYQQLGIRGDYVESLPVPINIKAAAVMRDQSQFHPLKFLNHLLEFIVNNDGHIFEETTAVDIVADDGLKVITKNGANISCKNVIIASHFPFYGIKGLYFSRMYPDRSYVLGVKTKIGYPGGMYLSADDPKRSLRYTNINGEKLVLIGGENHVTGKDKETSEHYYALKTFGEDIFGLEEILYRWSTQDLTTLDNIPYIGRLTSNTPNIFVATGYRKWGMTTSALAALLLKDLIMDKSNPYTEVFSPSRFHADPSIKNYIKFNANVAKKFVAGRFKDPFRTVESLKKDEGSIVSVNGKRVGAYRDPDGELHLVSNTCPHLGCMLKWNHGERTWDCPCHGSRFSIDGDIIEGPAEKELKK</sequence>
<dbReference type="PANTHER" id="PTHR13847">
    <property type="entry name" value="SARCOSINE DEHYDROGENASE-RELATED"/>
    <property type="match status" value="1"/>
</dbReference>
<dbReference type="GO" id="GO:0046872">
    <property type="term" value="F:metal ion binding"/>
    <property type="evidence" value="ECO:0007669"/>
    <property type="project" value="UniProtKB-KW"/>
</dbReference>
<protein>
    <submittedName>
        <fullName evidence="7">Glycine/D-amino acid oxidase</fullName>
    </submittedName>
</protein>
<evidence type="ECO:0000313" key="8">
    <source>
        <dbReference type="Proteomes" id="UP000198636"/>
    </source>
</evidence>
<dbReference type="Pfam" id="PF00355">
    <property type="entry name" value="Rieske"/>
    <property type="match status" value="1"/>
</dbReference>
<dbReference type="Gene3D" id="3.50.50.60">
    <property type="entry name" value="FAD/NAD(P)-binding domain"/>
    <property type="match status" value="1"/>
</dbReference>
<dbReference type="GO" id="GO:0004497">
    <property type="term" value="F:monooxygenase activity"/>
    <property type="evidence" value="ECO:0007669"/>
    <property type="project" value="UniProtKB-ARBA"/>
</dbReference>
<keyword evidence="1" id="KW-0001">2Fe-2S</keyword>
<evidence type="ECO:0000256" key="1">
    <source>
        <dbReference type="ARBA" id="ARBA00022714"/>
    </source>
</evidence>
<dbReference type="GO" id="GO:0051537">
    <property type="term" value="F:2 iron, 2 sulfur cluster binding"/>
    <property type="evidence" value="ECO:0007669"/>
    <property type="project" value="UniProtKB-KW"/>
</dbReference>
<dbReference type="InterPro" id="IPR036922">
    <property type="entry name" value="Rieske_2Fe-2S_sf"/>
</dbReference>
<dbReference type="RefSeq" id="WP_207647886.1">
    <property type="nucleotide sequence ID" value="NZ_FMUS01000007.1"/>
</dbReference>
<proteinExistence type="predicted"/>
<dbReference type="Gene3D" id="2.102.10.10">
    <property type="entry name" value="Rieske [2Fe-2S] iron-sulphur domain"/>
    <property type="match status" value="1"/>
</dbReference>
<evidence type="ECO:0000313" key="7">
    <source>
        <dbReference type="EMBL" id="SCY36276.1"/>
    </source>
</evidence>
<evidence type="ECO:0000259" key="6">
    <source>
        <dbReference type="PROSITE" id="PS51296"/>
    </source>
</evidence>
<dbReference type="Proteomes" id="UP000198636">
    <property type="component" value="Unassembled WGS sequence"/>
</dbReference>
<dbReference type="FunFam" id="2.102.10.10:FF:000014">
    <property type="entry name" value="Oxidoreductase, FAD dependent"/>
    <property type="match status" value="1"/>
</dbReference>
<dbReference type="GO" id="GO:0005737">
    <property type="term" value="C:cytoplasm"/>
    <property type="evidence" value="ECO:0007669"/>
    <property type="project" value="TreeGrafter"/>
</dbReference>
<dbReference type="SUPFAM" id="SSF50022">
    <property type="entry name" value="ISP domain"/>
    <property type="match status" value="1"/>
</dbReference>
<evidence type="ECO:0000256" key="2">
    <source>
        <dbReference type="ARBA" id="ARBA00022723"/>
    </source>
</evidence>
<dbReference type="InterPro" id="IPR005805">
    <property type="entry name" value="Rieske_Fe-S_prot_C"/>
</dbReference>
<reference evidence="7 8" key="1">
    <citation type="submission" date="2016-10" db="EMBL/GenBank/DDBJ databases">
        <authorList>
            <person name="de Groot N.N."/>
        </authorList>
    </citation>
    <scope>NUCLEOTIDE SEQUENCE [LARGE SCALE GENOMIC DNA]</scope>
    <source>
        <strain evidence="7 8">DSM 18978</strain>
    </source>
</reference>
<evidence type="ECO:0000256" key="5">
    <source>
        <dbReference type="ARBA" id="ARBA00023157"/>
    </source>
</evidence>
<dbReference type="STRING" id="1120976.SAMN03080606_01357"/>
<dbReference type="InterPro" id="IPR036188">
    <property type="entry name" value="FAD/NAD-bd_sf"/>
</dbReference>
<accession>A0A1G5FAK2</accession>
<dbReference type="PRINTS" id="PR00162">
    <property type="entry name" value="RIESKE"/>
</dbReference>
<keyword evidence="8" id="KW-1185">Reference proteome</keyword>
<gene>
    <name evidence="7" type="ORF">SAMN03080606_01357</name>
</gene>
<keyword evidence="2" id="KW-0479">Metal-binding</keyword>
<dbReference type="Gene3D" id="3.30.9.10">
    <property type="entry name" value="D-Amino Acid Oxidase, subunit A, domain 2"/>
    <property type="match status" value="1"/>
</dbReference>
<dbReference type="GO" id="GO:0016020">
    <property type="term" value="C:membrane"/>
    <property type="evidence" value="ECO:0007669"/>
    <property type="project" value="InterPro"/>
</dbReference>
<evidence type="ECO:0000256" key="3">
    <source>
        <dbReference type="ARBA" id="ARBA00023004"/>
    </source>
</evidence>
<dbReference type="Pfam" id="PF01266">
    <property type="entry name" value="DAO"/>
    <property type="match status" value="1"/>
</dbReference>
<dbReference type="PANTHER" id="PTHR13847:SF274">
    <property type="entry name" value="RIESKE 2FE-2S IRON-SULFUR PROTEIN YHFW-RELATED"/>
    <property type="match status" value="1"/>
</dbReference>
<dbReference type="EMBL" id="FMUS01000007">
    <property type="protein sequence ID" value="SCY36276.1"/>
    <property type="molecule type" value="Genomic_DNA"/>
</dbReference>
<keyword evidence="3" id="KW-0408">Iron</keyword>
<keyword evidence="4" id="KW-0411">Iron-sulfur</keyword>
<dbReference type="InterPro" id="IPR006076">
    <property type="entry name" value="FAD-dep_OxRdtase"/>
</dbReference>
<evidence type="ECO:0000256" key="4">
    <source>
        <dbReference type="ARBA" id="ARBA00023014"/>
    </source>
</evidence>
<dbReference type="PROSITE" id="PS51296">
    <property type="entry name" value="RIESKE"/>
    <property type="match status" value="1"/>
</dbReference>
<feature type="domain" description="Rieske" evidence="6">
    <location>
        <begin position="426"/>
        <end position="508"/>
    </location>
</feature>
<dbReference type="InterPro" id="IPR038010">
    <property type="entry name" value="YhfW_C"/>
</dbReference>
<dbReference type="InterPro" id="IPR017941">
    <property type="entry name" value="Rieske_2Fe-2S"/>
</dbReference>
<name>A0A1G5FAK2_9FIRM</name>
<organism evidence="7 8">
    <name type="scientific">Alkaliphilus peptidifermentans DSM 18978</name>
    <dbReference type="NCBI Taxonomy" id="1120976"/>
    <lineage>
        <taxon>Bacteria</taxon>
        <taxon>Bacillati</taxon>
        <taxon>Bacillota</taxon>
        <taxon>Clostridia</taxon>
        <taxon>Peptostreptococcales</taxon>
        <taxon>Natronincolaceae</taxon>
        <taxon>Alkaliphilus</taxon>
    </lineage>
</organism>